<dbReference type="eggNOG" id="ENOG5033FHY">
    <property type="taxonomic scope" value="Bacteria"/>
</dbReference>
<dbReference type="HOGENOM" id="CLU_164614_0_0_5"/>
<keyword evidence="2" id="KW-1185">Reference proteome</keyword>
<dbReference type="OrthoDB" id="8564850at2"/>
<evidence type="ECO:0000313" key="2">
    <source>
        <dbReference type="Proteomes" id="UP000007460"/>
    </source>
</evidence>
<dbReference type="EMBL" id="CP001751">
    <property type="protein sequence ID" value="ADE40588.1"/>
    <property type="molecule type" value="Genomic_DNA"/>
</dbReference>
<sequence length="93" mass="10247">MKIEPQPNCPLNAFEPCRKFDCAWFMKVAGTHPNTGAETEEWGCAMAWLPVLLIENAQQSRQTGAAVESFRNEVVKNTTRALPDAGASLPRLS</sequence>
<protein>
    <submittedName>
        <fullName evidence="1">Uncharacterized protein</fullName>
    </submittedName>
</protein>
<gene>
    <name evidence="1" type="ordered locus">SAR116_2345</name>
</gene>
<dbReference type="KEGG" id="apb:SAR116_2345"/>
<accession>D5BPT6</accession>
<name>D5BPT6_PUNMI</name>
<proteinExistence type="predicted"/>
<reference evidence="1 2" key="1">
    <citation type="journal article" date="2010" name="J. Bacteriol.">
        <title>Complete genome sequence of "Candidatus Puniceispirillum marinum" IMCC1322, a representative of the SAR116 clade in the Alphaproteobacteria.</title>
        <authorList>
            <person name="Oh H.M."/>
            <person name="Kwon K.K."/>
            <person name="Kang I."/>
            <person name="Kang S.G."/>
            <person name="Lee J.H."/>
            <person name="Kim S.J."/>
            <person name="Cho J.C."/>
        </authorList>
    </citation>
    <scope>NUCLEOTIDE SEQUENCE [LARGE SCALE GENOMIC DNA]</scope>
    <source>
        <strain evidence="1 2">IMCC1322</strain>
    </source>
</reference>
<dbReference type="RefSeq" id="WP_013047215.1">
    <property type="nucleotide sequence ID" value="NC_014010.1"/>
</dbReference>
<dbReference type="AlphaFoldDB" id="D5BPT6"/>
<organism evidence="1 2">
    <name type="scientific">Puniceispirillum marinum (strain IMCC1322)</name>
    <dbReference type="NCBI Taxonomy" id="488538"/>
    <lineage>
        <taxon>Bacteria</taxon>
        <taxon>Pseudomonadati</taxon>
        <taxon>Pseudomonadota</taxon>
        <taxon>Alphaproteobacteria</taxon>
        <taxon>Candidatus Puniceispirillales</taxon>
        <taxon>Candidatus Puniceispirillaceae</taxon>
        <taxon>Candidatus Puniceispirillum</taxon>
    </lineage>
</organism>
<dbReference type="Proteomes" id="UP000007460">
    <property type="component" value="Chromosome"/>
</dbReference>
<evidence type="ECO:0000313" key="1">
    <source>
        <dbReference type="EMBL" id="ADE40588.1"/>
    </source>
</evidence>
<dbReference type="STRING" id="488538.SAR116_2345"/>